<feature type="chain" id="PRO_5035834218" evidence="2">
    <location>
        <begin position="30"/>
        <end position="80"/>
    </location>
</feature>
<dbReference type="Proteomes" id="UP000823388">
    <property type="component" value="Chromosome 5K"/>
</dbReference>
<gene>
    <name evidence="3" type="ORF">PVAP13_5KG073400</name>
</gene>
<comment type="caution">
    <text evidence="3">The sequence shown here is derived from an EMBL/GenBank/DDBJ whole genome shotgun (WGS) entry which is preliminary data.</text>
</comment>
<feature type="compositionally biased region" description="Pro residues" evidence="1">
    <location>
        <begin position="53"/>
        <end position="80"/>
    </location>
</feature>
<evidence type="ECO:0000313" key="3">
    <source>
        <dbReference type="EMBL" id="KAG2595424.1"/>
    </source>
</evidence>
<feature type="region of interest" description="Disordered" evidence="1">
    <location>
        <begin position="41"/>
        <end position="80"/>
    </location>
</feature>
<evidence type="ECO:0000313" key="4">
    <source>
        <dbReference type="Proteomes" id="UP000823388"/>
    </source>
</evidence>
<accession>A0A8T0SD91</accession>
<name>A0A8T0SD91_PANVG</name>
<sequence length="80" mass="7869">MSAPRSSSLLALVLAALLLLASSPYSLEAYGGVPQVGGKYYGGRRSLGSLRESPPPPAPAGGPPIGPLPDIPAPPAPPGA</sequence>
<proteinExistence type="predicted"/>
<reference evidence="3" key="1">
    <citation type="submission" date="2020-05" db="EMBL/GenBank/DDBJ databases">
        <title>WGS assembly of Panicum virgatum.</title>
        <authorList>
            <person name="Lovell J.T."/>
            <person name="Jenkins J."/>
            <person name="Shu S."/>
            <person name="Juenger T.E."/>
            <person name="Schmutz J."/>
        </authorList>
    </citation>
    <scope>NUCLEOTIDE SEQUENCE</scope>
    <source>
        <strain evidence="3">AP13</strain>
    </source>
</reference>
<evidence type="ECO:0000256" key="1">
    <source>
        <dbReference type="SAM" id="MobiDB-lite"/>
    </source>
</evidence>
<feature type="signal peptide" evidence="2">
    <location>
        <begin position="1"/>
        <end position="29"/>
    </location>
</feature>
<organism evidence="3 4">
    <name type="scientific">Panicum virgatum</name>
    <name type="common">Blackwell switchgrass</name>
    <dbReference type="NCBI Taxonomy" id="38727"/>
    <lineage>
        <taxon>Eukaryota</taxon>
        <taxon>Viridiplantae</taxon>
        <taxon>Streptophyta</taxon>
        <taxon>Embryophyta</taxon>
        <taxon>Tracheophyta</taxon>
        <taxon>Spermatophyta</taxon>
        <taxon>Magnoliopsida</taxon>
        <taxon>Liliopsida</taxon>
        <taxon>Poales</taxon>
        <taxon>Poaceae</taxon>
        <taxon>PACMAD clade</taxon>
        <taxon>Panicoideae</taxon>
        <taxon>Panicodae</taxon>
        <taxon>Paniceae</taxon>
        <taxon>Panicinae</taxon>
        <taxon>Panicum</taxon>
        <taxon>Panicum sect. Hiantes</taxon>
    </lineage>
</organism>
<evidence type="ECO:0000256" key="2">
    <source>
        <dbReference type="SAM" id="SignalP"/>
    </source>
</evidence>
<dbReference type="EMBL" id="CM029045">
    <property type="protein sequence ID" value="KAG2595424.1"/>
    <property type="molecule type" value="Genomic_DNA"/>
</dbReference>
<keyword evidence="2" id="KW-0732">Signal</keyword>
<protein>
    <submittedName>
        <fullName evidence="3">Uncharacterized protein</fullName>
    </submittedName>
</protein>
<keyword evidence="4" id="KW-1185">Reference proteome</keyword>
<dbReference type="AlphaFoldDB" id="A0A8T0SD91"/>